<evidence type="ECO:0000259" key="1">
    <source>
        <dbReference type="Pfam" id="PF05099"/>
    </source>
</evidence>
<dbReference type="InterPro" id="IPR029024">
    <property type="entry name" value="TerB-like"/>
</dbReference>
<proteinExistence type="predicted"/>
<name>A0A557R0E4_9RHOO</name>
<dbReference type="RefSeq" id="WP_144308166.1">
    <property type="nucleotide sequence ID" value="NZ_VMNK01000003.1"/>
</dbReference>
<dbReference type="Proteomes" id="UP000319502">
    <property type="component" value="Unassembled WGS sequence"/>
</dbReference>
<protein>
    <submittedName>
        <fullName evidence="2">TerB family tellurite resistance protein</fullName>
    </submittedName>
</protein>
<dbReference type="AlphaFoldDB" id="A0A557R0E4"/>
<gene>
    <name evidence="2" type="ORF">FHP91_02915</name>
</gene>
<dbReference type="Pfam" id="PF05099">
    <property type="entry name" value="TerB"/>
    <property type="match status" value="1"/>
</dbReference>
<feature type="domain" description="Co-chaperone DjlA N-terminal" evidence="1">
    <location>
        <begin position="12"/>
        <end position="125"/>
    </location>
</feature>
<keyword evidence="3" id="KW-1185">Reference proteome</keyword>
<dbReference type="CDD" id="cd07177">
    <property type="entry name" value="terB_like"/>
    <property type="match status" value="1"/>
</dbReference>
<comment type="caution">
    <text evidence="2">The sequence shown here is derived from an EMBL/GenBank/DDBJ whole genome shotgun (WGS) entry which is preliminary data.</text>
</comment>
<dbReference type="SUPFAM" id="SSF158682">
    <property type="entry name" value="TerB-like"/>
    <property type="match status" value="1"/>
</dbReference>
<dbReference type="OrthoDB" id="8526975at2"/>
<sequence>MPTSGHDTRNAIARLIGLTLMADGELADGELAALDRHDIPGLVGLSRDALLRAVADLSAELLDESAEARVAVLDPAHIDALLDAVTNPQQRLLVIRAMVVLAKSDGSISDPEQSLLRRALERWHLTLDDVVA</sequence>
<accession>A0A557R0E4</accession>
<organism evidence="2 3">
    <name type="scientific">Denitromonas halophila</name>
    <dbReference type="NCBI Taxonomy" id="1629404"/>
    <lineage>
        <taxon>Bacteria</taxon>
        <taxon>Pseudomonadati</taxon>
        <taxon>Pseudomonadota</taxon>
        <taxon>Betaproteobacteria</taxon>
        <taxon>Rhodocyclales</taxon>
        <taxon>Zoogloeaceae</taxon>
        <taxon>Denitromonas</taxon>
    </lineage>
</organism>
<reference evidence="2 3" key="1">
    <citation type="submission" date="2019-07" db="EMBL/GenBank/DDBJ databases">
        <title>The pathways for chlorine oxyanion respiration interact through the shared metabolite chlorate.</title>
        <authorList>
            <person name="Barnum T.P."/>
            <person name="Cheng Y."/>
            <person name="Hill K.A."/>
            <person name="Lucas L.N."/>
            <person name="Carlson H.K."/>
            <person name="Coates J.D."/>
        </authorList>
    </citation>
    <scope>NUCLEOTIDE SEQUENCE [LARGE SCALE GENOMIC DNA]</scope>
    <source>
        <strain evidence="2 3">SFB-3</strain>
    </source>
</reference>
<dbReference type="Gene3D" id="1.10.3680.10">
    <property type="entry name" value="TerB-like"/>
    <property type="match status" value="1"/>
</dbReference>
<dbReference type="InterPro" id="IPR007791">
    <property type="entry name" value="DjlA_N"/>
</dbReference>
<evidence type="ECO:0000313" key="3">
    <source>
        <dbReference type="Proteomes" id="UP000319502"/>
    </source>
</evidence>
<evidence type="ECO:0000313" key="2">
    <source>
        <dbReference type="EMBL" id="TVO58631.1"/>
    </source>
</evidence>
<dbReference type="EMBL" id="VMNK01000003">
    <property type="protein sequence ID" value="TVO58631.1"/>
    <property type="molecule type" value="Genomic_DNA"/>
</dbReference>